<dbReference type="PANTHER" id="PTHR42879">
    <property type="entry name" value="3-OXOACYL-(ACYL-CARRIER-PROTEIN) REDUCTASE"/>
    <property type="match status" value="1"/>
</dbReference>
<comment type="similarity">
    <text evidence="1">Belongs to the short-chain dehydrogenases/reductases (SDR) family.</text>
</comment>
<dbReference type="InterPro" id="IPR002347">
    <property type="entry name" value="SDR_fam"/>
</dbReference>
<evidence type="ECO:0000313" key="4">
    <source>
        <dbReference type="Proteomes" id="UP000262582"/>
    </source>
</evidence>
<accession>A0A347UB12</accession>
<dbReference type="Proteomes" id="UP000290588">
    <property type="component" value="Unassembled WGS sequence"/>
</dbReference>
<dbReference type="SUPFAM" id="SSF51735">
    <property type="entry name" value="NAD(P)-binding Rossmann-fold domains"/>
    <property type="match status" value="1"/>
</dbReference>
<dbReference type="InterPro" id="IPR036291">
    <property type="entry name" value="NAD(P)-bd_dom_sf"/>
</dbReference>
<name>A0A347UB12_9BACT</name>
<dbReference type="RefSeq" id="WP_118918190.1">
    <property type="nucleotide sequence ID" value="NZ_CP032097.1"/>
</dbReference>
<evidence type="ECO:0000313" key="5">
    <source>
        <dbReference type="Proteomes" id="UP000290588"/>
    </source>
</evidence>
<dbReference type="OrthoDB" id="658698at2"/>
<dbReference type="Pfam" id="PF00106">
    <property type="entry name" value="adh_short"/>
    <property type="match status" value="1"/>
</dbReference>
<dbReference type="PRINTS" id="PR00081">
    <property type="entry name" value="GDHRDH"/>
</dbReference>
<dbReference type="Gene3D" id="3.40.50.720">
    <property type="entry name" value="NAD(P)-binding Rossmann-like Domain"/>
    <property type="match status" value="1"/>
</dbReference>
<dbReference type="InterPro" id="IPR050259">
    <property type="entry name" value="SDR"/>
</dbReference>
<sequence length="264" mass="29214">MDLKIANKTALITGSTQGIGFETARKLLQEGVNVIINGRNEKKVNDAVSKLKNEFPKGRIIGITADLKDNIGCNKLISKIPHIDILINNLGIFEPKNFKDITEQEWLHMFNVNVMSGVRLAQHYLSSMINENWGRIIFISSESAIQIPKEMIHYGMTKTAQISVSRGIAELTRGTNVTSNAILLGPSKSEGVVQFIEEFAQQNNLTFEEVEKDFFKNVRPTSLIQRFAQVEEDANMIVYIASALSSATNGAILRADGGVIQSAF</sequence>
<reference evidence="2 4" key="2">
    <citation type="submission" date="2018-08" db="EMBL/GenBank/DDBJ databases">
        <title>Complete genome of the Arcobacter ellisii type strain LMG 26155.</title>
        <authorList>
            <person name="Miller W.G."/>
            <person name="Yee E."/>
            <person name="Bono J.L."/>
        </authorList>
    </citation>
    <scope>NUCLEOTIDE SEQUENCE [LARGE SCALE GENOMIC DNA]</scope>
    <source>
        <strain evidence="2 4">LMG 26155</strain>
    </source>
</reference>
<dbReference type="CDD" id="cd05233">
    <property type="entry name" value="SDR_c"/>
    <property type="match status" value="1"/>
</dbReference>
<protein>
    <submittedName>
        <fullName evidence="2 3">Oxidoreductase</fullName>
    </submittedName>
</protein>
<evidence type="ECO:0000313" key="3">
    <source>
        <dbReference type="EMBL" id="RXI29412.1"/>
    </source>
</evidence>
<dbReference type="KEGG" id="aell:AELL_2422"/>
<dbReference type="EMBL" id="NXIG01000012">
    <property type="protein sequence ID" value="RXI29412.1"/>
    <property type="molecule type" value="Genomic_DNA"/>
</dbReference>
<dbReference type="Proteomes" id="UP000262582">
    <property type="component" value="Chromosome"/>
</dbReference>
<evidence type="ECO:0000256" key="1">
    <source>
        <dbReference type="ARBA" id="ARBA00006484"/>
    </source>
</evidence>
<keyword evidence="4" id="KW-1185">Reference proteome</keyword>
<evidence type="ECO:0000313" key="2">
    <source>
        <dbReference type="EMBL" id="AXX96040.1"/>
    </source>
</evidence>
<organism evidence="3 5">
    <name type="scientific">Arcobacter ellisii</name>
    <dbReference type="NCBI Taxonomy" id="913109"/>
    <lineage>
        <taxon>Bacteria</taxon>
        <taxon>Pseudomonadati</taxon>
        <taxon>Campylobacterota</taxon>
        <taxon>Epsilonproteobacteria</taxon>
        <taxon>Campylobacterales</taxon>
        <taxon>Arcobacteraceae</taxon>
        <taxon>Arcobacter</taxon>
    </lineage>
</organism>
<reference evidence="3 5" key="1">
    <citation type="submission" date="2017-09" db="EMBL/GenBank/DDBJ databases">
        <title>Genomics of the genus Arcobacter.</title>
        <authorList>
            <person name="Perez-Cataluna A."/>
            <person name="Figueras M.J."/>
            <person name="Salas-Masso N."/>
        </authorList>
    </citation>
    <scope>NUCLEOTIDE SEQUENCE [LARGE SCALE GENOMIC DNA]</scope>
    <source>
        <strain evidence="3 5">CECT 7837</strain>
    </source>
</reference>
<proteinExistence type="inferred from homology"/>
<gene>
    <name evidence="2" type="ORF">AELL_2422</name>
    <name evidence="3" type="ORF">CP962_11470</name>
</gene>
<dbReference type="EMBL" id="CP032097">
    <property type="protein sequence ID" value="AXX96040.1"/>
    <property type="molecule type" value="Genomic_DNA"/>
</dbReference>
<dbReference type="AlphaFoldDB" id="A0A347UB12"/>